<dbReference type="InterPro" id="IPR036869">
    <property type="entry name" value="J_dom_sf"/>
</dbReference>
<gene>
    <name evidence="5" type="ORF">KFL_001000230</name>
</gene>
<dbReference type="InterPro" id="IPR019734">
    <property type="entry name" value="TPR_rpt"/>
</dbReference>
<dbReference type="SMART" id="SM00271">
    <property type="entry name" value="DnaJ"/>
    <property type="match status" value="1"/>
</dbReference>
<dbReference type="PROSITE" id="PS50076">
    <property type="entry name" value="DNAJ_2"/>
    <property type="match status" value="1"/>
</dbReference>
<sequence length="1040" mass="113600">MVVLAKDFYRVAAPSTLAEVPGRKWLRDNDEQHLQPAYGGFNHRARHEVEMQAEALEIEPRWGKHGQSRSLNITPQFADSNSSAPSTPHEEGGSEENADMGQDGDWHDAEDELEGPSPKAWRSSTVYATQDGALVGGRGEFSFPQSSGHSVASGSTEGEEVRDALRWHSESSESTDSKFLKGGPPEAAVQDANEKVRKWRGEHLPVPSEGQDTLGAAGGSILEDDPQSVLEVDAEQAVEGESREDNAAEAVRCTGREEGGSPEAASLPGKGSQGLGEDALESTGGEAEEAVEELLPDGERAGLPDLDRRRSAERLSKPFGSFIERPVLVEEMGERDMEERVKHERGKKEARSVKDGERERKDAKLEKKASWKKKASALFRSDTIQRIRSHRQQEKAKAQQESVAEDAAEGVPDPGRPVILELSADGQVELGPVEPVQMAEPPPKVGETIGEKEGLPPLAAEPDSADGPQVGGVTIKVKHVKVHRSGEEDKKPHHDHASAVKSEAPLVEEQGRPAPKAGFDFEKRSRSVERSLRSKYATGEAFPRRASSRERTPEKVHRGSRRHHRGEEDPFKSPHLRYERANGGADVSRSTGETDLRQVRANGLVKEDSVDFQAIIRTQRAAWEREREKWRAEIAGLQAQLEQVKADGAGRQNASDGTGDGLAAPEQSDSPRIHSFSSPKVNGIEQSVDSATSSELPARSRGSLGRSAEGLRVSGGSLHSQTDPLRRSTEAQTADHMRRSADLPPLVASTESSSLARGVEALQRSVSEQFSRRSTDKLRGLSEPLRKSSDGEESSSVVLTVEKAVQTGPVEGGEASYLAEENERLRAEVARLRDENSAVSRQMEAKKFNSYGNAAFNGQKYDEAVQHYSLALDARANDVEFNAVLYCNRATVQSALAKHMDALSDCLAALETDPRYTRAYMKKADVLTAVGDYEGALEDLSKLEPSDEVAGRVKDLRRRMKRAVAPMDYYAVLGVAASSSMADIKAAYRKLAMRYHPDRPGCNQGVIFQYISQAYQILSDAEARLRFDQLLEKSGGPSRK</sequence>
<dbReference type="PANTHER" id="PTHR44200">
    <property type="entry name" value="DNAJ HOMOLOG SUBFAMILY C MEMBER 7"/>
    <property type="match status" value="1"/>
</dbReference>
<evidence type="ECO:0000259" key="4">
    <source>
        <dbReference type="PROSITE" id="PS50076"/>
    </source>
</evidence>
<dbReference type="CDD" id="cd06257">
    <property type="entry name" value="DnaJ"/>
    <property type="match status" value="1"/>
</dbReference>
<feature type="region of interest" description="Disordered" evidence="3">
    <location>
        <begin position="61"/>
        <end position="317"/>
    </location>
</feature>
<dbReference type="PROSITE" id="PS50005">
    <property type="entry name" value="TPR"/>
    <property type="match status" value="1"/>
</dbReference>
<feature type="compositionally biased region" description="Basic and acidic residues" evidence="3">
    <location>
        <begin position="484"/>
        <end position="498"/>
    </location>
</feature>
<dbReference type="OrthoDB" id="10250354at2759"/>
<dbReference type="InterPro" id="IPR001623">
    <property type="entry name" value="DnaJ_domain"/>
</dbReference>
<dbReference type="InterPro" id="IPR052758">
    <property type="entry name" value="SRC_co-chaperone"/>
</dbReference>
<dbReference type="InterPro" id="IPR018253">
    <property type="entry name" value="DnaJ_domain_CS"/>
</dbReference>
<keyword evidence="1" id="KW-0802">TPR repeat</keyword>
<feature type="compositionally biased region" description="Basic and acidic residues" evidence="3">
    <location>
        <begin position="547"/>
        <end position="557"/>
    </location>
</feature>
<protein>
    <submittedName>
        <fullName evidence="5">Heat shock protein DnaJ with tetratricopeptide repeat</fullName>
    </submittedName>
</protein>
<feature type="compositionally biased region" description="Polar residues" evidence="3">
    <location>
        <begin position="143"/>
        <end position="156"/>
    </location>
</feature>
<feature type="coiled-coil region" evidence="2">
    <location>
        <begin position="815"/>
        <end position="842"/>
    </location>
</feature>
<name>A0A1Y1HYT4_KLENI</name>
<keyword evidence="5" id="KW-0346">Stress response</keyword>
<reference evidence="5 6" key="1">
    <citation type="journal article" date="2014" name="Nat. Commun.">
        <title>Klebsormidium flaccidum genome reveals primary factors for plant terrestrial adaptation.</title>
        <authorList>
            <person name="Hori K."/>
            <person name="Maruyama F."/>
            <person name="Fujisawa T."/>
            <person name="Togashi T."/>
            <person name="Yamamoto N."/>
            <person name="Seo M."/>
            <person name="Sato S."/>
            <person name="Yamada T."/>
            <person name="Mori H."/>
            <person name="Tajima N."/>
            <person name="Moriyama T."/>
            <person name="Ikeuchi M."/>
            <person name="Watanabe M."/>
            <person name="Wada H."/>
            <person name="Kobayashi K."/>
            <person name="Saito M."/>
            <person name="Masuda T."/>
            <person name="Sasaki-Sekimoto Y."/>
            <person name="Mashiguchi K."/>
            <person name="Awai K."/>
            <person name="Shimojima M."/>
            <person name="Masuda S."/>
            <person name="Iwai M."/>
            <person name="Nobusawa T."/>
            <person name="Narise T."/>
            <person name="Kondo S."/>
            <person name="Saito H."/>
            <person name="Sato R."/>
            <person name="Murakawa M."/>
            <person name="Ihara Y."/>
            <person name="Oshima-Yamada Y."/>
            <person name="Ohtaka K."/>
            <person name="Satoh M."/>
            <person name="Sonobe K."/>
            <person name="Ishii M."/>
            <person name="Ohtani R."/>
            <person name="Kanamori-Sato M."/>
            <person name="Honoki R."/>
            <person name="Miyazaki D."/>
            <person name="Mochizuki H."/>
            <person name="Umetsu J."/>
            <person name="Higashi K."/>
            <person name="Shibata D."/>
            <person name="Kamiya Y."/>
            <person name="Sato N."/>
            <person name="Nakamura Y."/>
            <person name="Tabata S."/>
            <person name="Ida S."/>
            <person name="Kurokawa K."/>
            <person name="Ohta H."/>
        </authorList>
    </citation>
    <scope>NUCLEOTIDE SEQUENCE [LARGE SCALE GENOMIC DNA]</scope>
    <source>
        <strain evidence="5 6">NIES-2285</strain>
    </source>
</reference>
<feature type="compositionally biased region" description="Basic and acidic residues" evidence="3">
    <location>
        <begin position="770"/>
        <end position="790"/>
    </location>
</feature>
<keyword evidence="2" id="KW-0175">Coiled coil</keyword>
<feature type="compositionally biased region" description="Acidic residues" evidence="3">
    <location>
        <begin position="222"/>
        <end position="238"/>
    </location>
</feature>
<feature type="domain" description="J" evidence="4">
    <location>
        <begin position="968"/>
        <end position="1031"/>
    </location>
</feature>
<dbReference type="Proteomes" id="UP000054558">
    <property type="component" value="Unassembled WGS sequence"/>
</dbReference>
<feature type="compositionally biased region" description="Basic and acidic residues" evidence="3">
    <location>
        <begin position="192"/>
        <end position="203"/>
    </location>
</feature>
<feature type="compositionally biased region" description="Polar residues" evidence="3">
    <location>
        <begin position="68"/>
        <end position="86"/>
    </location>
</feature>
<evidence type="ECO:0000256" key="1">
    <source>
        <dbReference type="PROSITE-ProRule" id="PRU00339"/>
    </source>
</evidence>
<keyword evidence="6" id="KW-1185">Reference proteome</keyword>
<dbReference type="PROSITE" id="PS00636">
    <property type="entry name" value="DNAJ_1"/>
    <property type="match status" value="1"/>
</dbReference>
<dbReference type="STRING" id="105231.A0A1Y1HYT4"/>
<evidence type="ECO:0000256" key="2">
    <source>
        <dbReference type="SAM" id="Coils"/>
    </source>
</evidence>
<dbReference type="Gene3D" id="1.25.40.10">
    <property type="entry name" value="Tetratricopeptide repeat domain"/>
    <property type="match status" value="1"/>
</dbReference>
<evidence type="ECO:0000313" key="5">
    <source>
        <dbReference type="EMBL" id="GAQ82101.1"/>
    </source>
</evidence>
<dbReference type="EMBL" id="DF237049">
    <property type="protein sequence ID" value="GAQ82101.1"/>
    <property type="molecule type" value="Genomic_DNA"/>
</dbReference>
<dbReference type="Gene3D" id="1.10.287.110">
    <property type="entry name" value="DnaJ domain"/>
    <property type="match status" value="1"/>
</dbReference>
<evidence type="ECO:0000313" key="6">
    <source>
        <dbReference type="Proteomes" id="UP000054558"/>
    </source>
</evidence>
<feature type="compositionally biased region" description="Acidic residues" evidence="3">
    <location>
        <begin position="286"/>
        <end position="296"/>
    </location>
</feature>
<feature type="compositionally biased region" description="Basic and acidic residues" evidence="3">
    <location>
        <begin position="519"/>
        <end position="532"/>
    </location>
</feature>
<feature type="region of interest" description="Disordered" evidence="3">
    <location>
        <begin position="645"/>
        <end position="796"/>
    </location>
</feature>
<dbReference type="PRINTS" id="PR00625">
    <property type="entry name" value="JDOMAIN"/>
</dbReference>
<evidence type="ECO:0000256" key="3">
    <source>
        <dbReference type="SAM" id="MobiDB-lite"/>
    </source>
</evidence>
<feature type="compositionally biased region" description="Basic and acidic residues" evidence="3">
    <location>
        <begin position="565"/>
        <end position="580"/>
    </location>
</feature>
<accession>A0A1Y1HYT4</accession>
<feature type="compositionally biased region" description="Basic and acidic residues" evidence="3">
    <location>
        <begin position="334"/>
        <end position="369"/>
    </location>
</feature>
<dbReference type="SUPFAM" id="SSF48452">
    <property type="entry name" value="TPR-like"/>
    <property type="match status" value="1"/>
</dbReference>
<dbReference type="SUPFAM" id="SSF46565">
    <property type="entry name" value="Chaperone J-domain"/>
    <property type="match status" value="1"/>
</dbReference>
<feature type="compositionally biased region" description="Basic and acidic residues" evidence="3">
    <location>
        <begin position="159"/>
        <end position="179"/>
    </location>
</feature>
<dbReference type="AlphaFoldDB" id="A0A1Y1HYT4"/>
<feature type="compositionally biased region" description="Basic and acidic residues" evidence="3">
    <location>
        <begin position="724"/>
        <end position="741"/>
    </location>
</feature>
<feature type="repeat" description="TPR" evidence="1">
    <location>
        <begin position="845"/>
        <end position="878"/>
    </location>
</feature>
<dbReference type="Pfam" id="PF00226">
    <property type="entry name" value="DnaJ"/>
    <property type="match status" value="1"/>
</dbReference>
<organism evidence="5 6">
    <name type="scientific">Klebsormidium nitens</name>
    <name type="common">Green alga</name>
    <name type="synonym">Ulothrix nitens</name>
    <dbReference type="NCBI Taxonomy" id="105231"/>
    <lineage>
        <taxon>Eukaryota</taxon>
        <taxon>Viridiplantae</taxon>
        <taxon>Streptophyta</taxon>
        <taxon>Klebsormidiophyceae</taxon>
        <taxon>Klebsormidiales</taxon>
        <taxon>Klebsormidiaceae</taxon>
        <taxon>Klebsormidium</taxon>
    </lineage>
</organism>
<proteinExistence type="predicted"/>
<dbReference type="PANTHER" id="PTHR44200:SF1">
    <property type="entry name" value="DNAJ HOMOLOG SUBFAMILY C MEMBER 7"/>
    <property type="match status" value="1"/>
</dbReference>
<feature type="region of interest" description="Disordered" evidence="3">
    <location>
        <begin position="334"/>
        <end position="594"/>
    </location>
</feature>
<feature type="compositionally biased region" description="Basic and acidic residues" evidence="3">
    <location>
        <begin position="297"/>
        <end position="316"/>
    </location>
</feature>
<dbReference type="SMART" id="SM00028">
    <property type="entry name" value="TPR"/>
    <property type="match status" value="3"/>
</dbReference>
<dbReference type="InterPro" id="IPR011990">
    <property type="entry name" value="TPR-like_helical_dom_sf"/>
</dbReference>
<feature type="compositionally biased region" description="Polar residues" evidence="3">
    <location>
        <begin position="667"/>
        <end position="695"/>
    </location>
</feature>